<sequence length="92" mass="9859">MSCLASTVRIDRHQVRPETALRVLGILVDHKLTWKAHIQQAATKGKAAFEALSSITASVWGPSVRPPGFSIQQSYALPCSMAPQSGASGRTE</sequence>
<comment type="caution">
    <text evidence="1">The sequence shown here is derived from an EMBL/GenBank/DDBJ whole genome shotgun (WGS) entry which is preliminary data.</text>
</comment>
<protein>
    <submittedName>
        <fullName evidence="1">Uncharacterized protein</fullName>
    </submittedName>
</protein>
<evidence type="ECO:0000313" key="1">
    <source>
        <dbReference type="EMBL" id="PGG96405.1"/>
    </source>
</evidence>
<organism evidence="1 2">
    <name type="scientific">Helicocarpus griseus UAMH5409</name>
    <dbReference type="NCBI Taxonomy" id="1447875"/>
    <lineage>
        <taxon>Eukaryota</taxon>
        <taxon>Fungi</taxon>
        <taxon>Dikarya</taxon>
        <taxon>Ascomycota</taxon>
        <taxon>Pezizomycotina</taxon>
        <taxon>Eurotiomycetes</taxon>
        <taxon>Eurotiomycetidae</taxon>
        <taxon>Onygenales</taxon>
        <taxon>Ajellomycetaceae</taxon>
        <taxon>Helicocarpus</taxon>
    </lineage>
</organism>
<proteinExistence type="predicted"/>
<evidence type="ECO:0000313" key="2">
    <source>
        <dbReference type="Proteomes" id="UP000223968"/>
    </source>
</evidence>
<dbReference type="EMBL" id="PDNB01000282">
    <property type="protein sequence ID" value="PGG96405.1"/>
    <property type="molecule type" value="Genomic_DNA"/>
</dbReference>
<dbReference type="Proteomes" id="UP000223968">
    <property type="component" value="Unassembled WGS sequence"/>
</dbReference>
<accession>A0A2B7WI44</accession>
<keyword evidence="2" id="KW-1185">Reference proteome</keyword>
<dbReference type="OrthoDB" id="4368687at2759"/>
<name>A0A2B7WI44_9EURO</name>
<reference evidence="1 2" key="1">
    <citation type="submission" date="2017-10" db="EMBL/GenBank/DDBJ databases">
        <title>Comparative genomics in systemic dimorphic fungi from Ajellomycetaceae.</title>
        <authorList>
            <person name="Munoz J.F."/>
            <person name="Mcewen J.G."/>
            <person name="Clay O.K."/>
            <person name="Cuomo C.A."/>
        </authorList>
    </citation>
    <scope>NUCLEOTIDE SEQUENCE [LARGE SCALE GENOMIC DNA]</scope>
    <source>
        <strain evidence="1 2">UAMH5409</strain>
    </source>
</reference>
<gene>
    <name evidence="1" type="ORF">AJ79_09600</name>
</gene>
<dbReference type="AlphaFoldDB" id="A0A2B7WI44"/>